<organism evidence="2 3">
    <name type="scientific">Phascolomyces articulosus</name>
    <dbReference type="NCBI Taxonomy" id="60185"/>
    <lineage>
        <taxon>Eukaryota</taxon>
        <taxon>Fungi</taxon>
        <taxon>Fungi incertae sedis</taxon>
        <taxon>Mucoromycota</taxon>
        <taxon>Mucoromycotina</taxon>
        <taxon>Mucoromycetes</taxon>
        <taxon>Mucorales</taxon>
        <taxon>Lichtheimiaceae</taxon>
        <taxon>Phascolomyces</taxon>
    </lineage>
</organism>
<proteinExistence type="predicted"/>
<sequence length="235" mass="26471">MSIFNELQNLSTEIDSIVEEQSSLRQLLPDNQAANAVELPATNPPMGSQTIIPKPEPRFINGKKEYKIKKKDILDLLDPNDLVPTLGLKFKTHHMPDQARETFHGRKKQVLKPPTEDNTFSQDMNFFDSSNGGLRRQFCYEKCVEDLNLMNASQSHDETSVYDMSDNSREEKVLSVPSPTQTLQHGSAQTTTIYGKTYRVQGMTVQRGRGRGKGRPARSTALVTLPRRSARNPNP</sequence>
<dbReference type="EMBL" id="JAIXMP010000006">
    <property type="protein sequence ID" value="KAI9271584.1"/>
    <property type="molecule type" value="Genomic_DNA"/>
</dbReference>
<evidence type="ECO:0000256" key="1">
    <source>
        <dbReference type="SAM" id="MobiDB-lite"/>
    </source>
</evidence>
<keyword evidence="3" id="KW-1185">Reference proteome</keyword>
<name>A0AAD5PHA3_9FUNG</name>
<dbReference type="AlphaFoldDB" id="A0AAD5PHA3"/>
<accession>A0AAD5PHA3</accession>
<feature type="region of interest" description="Disordered" evidence="1">
    <location>
        <begin position="99"/>
        <end position="122"/>
    </location>
</feature>
<reference evidence="2" key="2">
    <citation type="submission" date="2023-02" db="EMBL/GenBank/DDBJ databases">
        <authorList>
            <consortium name="DOE Joint Genome Institute"/>
            <person name="Mondo S.J."/>
            <person name="Chang Y."/>
            <person name="Wang Y."/>
            <person name="Ahrendt S."/>
            <person name="Andreopoulos W."/>
            <person name="Barry K."/>
            <person name="Beard J."/>
            <person name="Benny G.L."/>
            <person name="Blankenship S."/>
            <person name="Bonito G."/>
            <person name="Cuomo C."/>
            <person name="Desiro A."/>
            <person name="Gervers K.A."/>
            <person name="Hundley H."/>
            <person name="Kuo A."/>
            <person name="LaButti K."/>
            <person name="Lang B.F."/>
            <person name="Lipzen A."/>
            <person name="O'Donnell K."/>
            <person name="Pangilinan J."/>
            <person name="Reynolds N."/>
            <person name="Sandor L."/>
            <person name="Smith M.W."/>
            <person name="Tsang A."/>
            <person name="Grigoriev I.V."/>
            <person name="Stajich J.E."/>
            <person name="Spatafora J.W."/>
        </authorList>
    </citation>
    <scope>NUCLEOTIDE SEQUENCE</scope>
    <source>
        <strain evidence="2">RSA 2281</strain>
    </source>
</reference>
<comment type="caution">
    <text evidence="2">The sequence shown here is derived from an EMBL/GenBank/DDBJ whole genome shotgun (WGS) entry which is preliminary data.</text>
</comment>
<dbReference type="Proteomes" id="UP001209540">
    <property type="component" value="Unassembled WGS sequence"/>
</dbReference>
<evidence type="ECO:0000313" key="3">
    <source>
        <dbReference type="Proteomes" id="UP001209540"/>
    </source>
</evidence>
<gene>
    <name evidence="2" type="ORF">BDA99DRAFT_534073</name>
</gene>
<reference evidence="2" key="1">
    <citation type="journal article" date="2022" name="IScience">
        <title>Evolution of zygomycete secretomes and the origins of terrestrial fungal ecologies.</title>
        <authorList>
            <person name="Chang Y."/>
            <person name="Wang Y."/>
            <person name="Mondo S."/>
            <person name="Ahrendt S."/>
            <person name="Andreopoulos W."/>
            <person name="Barry K."/>
            <person name="Beard J."/>
            <person name="Benny G.L."/>
            <person name="Blankenship S."/>
            <person name="Bonito G."/>
            <person name="Cuomo C."/>
            <person name="Desiro A."/>
            <person name="Gervers K.A."/>
            <person name="Hundley H."/>
            <person name="Kuo A."/>
            <person name="LaButti K."/>
            <person name="Lang B.F."/>
            <person name="Lipzen A."/>
            <person name="O'Donnell K."/>
            <person name="Pangilinan J."/>
            <person name="Reynolds N."/>
            <person name="Sandor L."/>
            <person name="Smith M.E."/>
            <person name="Tsang A."/>
            <person name="Grigoriev I.V."/>
            <person name="Stajich J.E."/>
            <person name="Spatafora J.W."/>
        </authorList>
    </citation>
    <scope>NUCLEOTIDE SEQUENCE</scope>
    <source>
        <strain evidence="2">RSA 2281</strain>
    </source>
</reference>
<evidence type="ECO:0000313" key="2">
    <source>
        <dbReference type="EMBL" id="KAI9271584.1"/>
    </source>
</evidence>
<feature type="region of interest" description="Disordered" evidence="1">
    <location>
        <begin position="204"/>
        <end position="235"/>
    </location>
</feature>
<protein>
    <submittedName>
        <fullName evidence="2">Uncharacterized protein</fullName>
    </submittedName>
</protein>